<dbReference type="InterPro" id="IPR050204">
    <property type="entry name" value="AraC_XylS_family_regulators"/>
</dbReference>
<dbReference type="Pfam" id="PF12833">
    <property type="entry name" value="HTH_18"/>
    <property type="match status" value="1"/>
</dbReference>
<reference evidence="6 7" key="1">
    <citation type="submission" date="2020-08" db="EMBL/GenBank/DDBJ databases">
        <title>Genomic Encyclopedia of Type Strains, Phase IV (KMG-IV): sequencing the most valuable type-strain genomes for metagenomic binning, comparative biology and taxonomic classification.</title>
        <authorList>
            <person name="Goeker M."/>
        </authorList>
    </citation>
    <scope>NUCLEOTIDE SEQUENCE [LARGE SCALE GENOMIC DNA]</scope>
    <source>
        <strain evidence="6 7">DSM 25966</strain>
    </source>
</reference>
<comment type="caution">
    <text evidence="6">The sequence shown here is derived from an EMBL/GenBank/DDBJ whole genome shotgun (WGS) entry which is preliminary data.</text>
</comment>
<dbReference type="AlphaFoldDB" id="A0A840AU57"/>
<evidence type="ECO:0000313" key="7">
    <source>
        <dbReference type="Proteomes" id="UP000553963"/>
    </source>
</evidence>
<dbReference type="EMBL" id="JACIDS010000008">
    <property type="protein sequence ID" value="MBB3933779.1"/>
    <property type="molecule type" value="Genomic_DNA"/>
</dbReference>
<evidence type="ECO:0000256" key="2">
    <source>
        <dbReference type="ARBA" id="ARBA00023125"/>
    </source>
</evidence>
<dbReference type="InterPro" id="IPR018062">
    <property type="entry name" value="HTH_AraC-typ_CS"/>
</dbReference>
<accession>A0A840AU57</accession>
<dbReference type="PANTHER" id="PTHR46796:SF7">
    <property type="entry name" value="ARAC FAMILY TRANSCRIPTIONAL REGULATOR"/>
    <property type="match status" value="1"/>
</dbReference>
<evidence type="ECO:0000256" key="1">
    <source>
        <dbReference type="ARBA" id="ARBA00023015"/>
    </source>
</evidence>
<dbReference type="Pfam" id="PF12852">
    <property type="entry name" value="Cupin_6"/>
    <property type="match status" value="1"/>
</dbReference>
<organism evidence="6 7">
    <name type="scientific">Kaistia hirudinis</name>
    <dbReference type="NCBI Taxonomy" id="1293440"/>
    <lineage>
        <taxon>Bacteria</taxon>
        <taxon>Pseudomonadati</taxon>
        <taxon>Pseudomonadota</taxon>
        <taxon>Alphaproteobacteria</taxon>
        <taxon>Hyphomicrobiales</taxon>
        <taxon>Kaistiaceae</taxon>
        <taxon>Kaistia</taxon>
    </lineage>
</organism>
<dbReference type="SUPFAM" id="SSF46689">
    <property type="entry name" value="Homeodomain-like"/>
    <property type="match status" value="2"/>
</dbReference>
<dbReference type="PROSITE" id="PS01124">
    <property type="entry name" value="HTH_ARAC_FAMILY_2"/>
    <property type="match status" value="1"/>
</dbReference>
<protein>
    <submittedName>
        <fullName evidence="6">AraC-like DNA-binding protein</fullName>
    </submittedName>
</protein>
<dbReference type="Gene3D" id="1.10.10.60">
    <property type="entry name" value="Homeodomain-like"/>
    <property type="match status" value="2"/>
</dbReference>
<gene>
    <name evidence="6" type="ORF">GGR25_004857</name>
</gene>
<evidence type="ECO:0000256" key="3">
    <source>
        <dbReference type="ARBA" id="ARBA00023163"/>
    </source>
</evidence>
<dbReference type="GO" id="GO:0043565">
    <property type="term" value="F:sequence-specific DNA binding"/>
    <property type="evidence" value="ECO:0007669"/>
    <property type="project" value="InterPro"/>
</dbReference>
<evidence type="ECO:0000259" key="5">
    <source>
        <dbReference type="PROSITE" id="PS01124"/>
    </source>
</evidence>
<name>A0A840AU57_9HYPH</name>
<evidence type="ECO:0000313" key="6">
    <source>
        <dbReference type="EMBL" id="MBB3933779.1"/>
    </source>
</evidence>
<dbReference type="InterPro" id="IPR018060">
    <property type="entry name" value="HTH_AraC"/>
</dbReference>
<dbReference type="SMART" id="SM00342">
    <property type="entry name" value="HTH_ARAC"/>
    <property type="match status" value="1"/>
</dbReference>
<feature type="compositionally biased region" description="Basic and acidic residues" evidence="4">
    <location>
        <begin position="301"/>
        <end position="311"/>
    </location>
</feature>
<dbReference type="PANTHER" id="PTHR46796">
    <property type="entry name" value="HTH-TYPE TRANSCRIPTIONAL ACTIVATOR RHAS-RELATED"/>
    <property type="match status" value="1"/>
</dbReference>
<dbReference type="PROSITE" id="PS00041">
    <property type="entry name" value="HTH_ARAC_FAMILY_1"/>
    <property type="match status" value="1"/>
</dbReference>
<keyword evidence="3" id="KW-0804">Transcription</keyword>
<sequence>MIDLLRPRTVFSKGISGAGRWAVSYDAFGHPGFCAVIEGRCRLAVAGEAPIVLEQGDFVLLPATPAFTMSGSEPARARRIDPRAAQTADGEVRHGNPDGPADVRLRGGYFVFDSPDAALIVSLLPALIHIHGDERLAMLVRLFGEEASAGRAGRDLVLTRLVEVLLIESLRATPGGDAPPGLLRGLADERIAAALRLMHGDPERPWTVEELARQASLSRSAFFDRFTRLVGLRPMEYLLAWRMALAKDLLRGGALALDEVARRVGYGSASTFSTAFSRQVGQPPGRFARGAGESRPATGRAIERTEMAHPA</sequence>
<proteinExistence type="predicted"/>
<evidence type="ECO:0000256" key="4">
    <source>
        <dbReference type="SAM" id="MobiDB-lite"/>
    </source>
</evidence>
<dbReference type="InterPro" id="IPR032783">
    <property type="entry name" value="AraC_lig"/>
</dbReference>
<dbReference type="GO" id="GO:0003700">
    <property type="term" value="F:DNA-binding transcription factor activity"/>
    <property type="evidence" value="ECO:0007669"/>
    <property type="project" value="InterPro"/>
</dbReference>
<dbReference type="InterPro" id="IPR009057">
    <property type="entry name" value="Homeodomain-like_sf"/>
</dbReference>
<feature type="domain" description="HTH araC/xylS-type" evidence="5">
    <location>
        <begin position="192"/>
        <end position="290"/>
    </location>
</feature>
<keyword evidence="7" id="KW-1185">Reference proteome</keyword>
<keyword evidence="2 6" id="KW-0238">DNA-binding</keyword>
<dbReference type="Proteomes" id="UP000553963">
    <property type="component" value="Unassembled WGS sequence"/>
</dbReference>
<feature type="region of interest" description="Disordered" evidence="4">
    <location>
        <begin position="72"/>
        <end position="100"/>
    </location>
</feature>
<feature type="region of interest" description="Disordered" evidence="4">
    <location>
        <begin position="280"/>
        <end position="311"/>
    </location>
</feature>
<feature type="compositionally biased region" description="Basic and acidic residues" evidence="4">
    <location>
        <begin position="90"/>
        <end position="100"/>
    </location>
</feature>
<keyword evidence="1" id="KW-0805">Transcription regulation</keyword>